<dbReference type="Pfam" id="PF08281">
    <property type="entry name" value="Sigma70_r4_2"/>
    <property type="match status" value="1"/>
</dbReference>
<keyword evidence="3" id="KW-0731">Sigma factor</keyword>
<evidence type="ECO:0000259" key="6">
    <source>
        <dbReference type="Pfam" id="PF08281"/>
    </source>
</evidence>
<dbReference type="RefSeq" id="WP_093330962.1">
    <property type="nucleotide sequence ID" value="NZ_FOAF01000011.1"/>
</dbReference>
<evidence type="ECO:0000256" key="4">
    <source>
        <dbReference type="ARBA" id="ARBA00023163"/>
    </source>
</evidence>
<dbReference type="EMBL" id="FOAF01000011">
    <property type="protein sequence ID" value="SEM37475.1"/>
    <property type="molecule type" value="Genomic_DNA"/>
</dbReference>
<comment type="similarity">
    <text evidence="1">Belongs to the sigma-70 factor family. ECF subfamily.</text>
</comment>
<dbReference type="PANTHER" id="PTHR43133">
    <property type="entry name" value="RNA POLYMERASE ECF-TYPE SIGMA FACTO"/>
    <property type="match status" value="1"/>
</dbReference>
<keyword evidence="4" id="KW-0804">Transcription</keyword>
<sequence>MDLEHTYSIEQLVNGCKRSERKMQEMLYRRLAAPMLGICLRYASNDFEAEDMMQTGFVKVFKNISNFRGEGSFEGWIRRIMVNTAIEIYRKNLRMLKTTDITEVFDYEQQVFDMDNLETEDLMKLIQQLPDGYRIVFNMYAIEGYSHQEIANTLQISEGASKSQLSRARAWLRNKLITTEGEGNYGTYAG</sequence>
<proteinExistence type="inferred from homology"/>
<dbReference type="SUPFAM" id="SSF88946">
    <property type="entry name" value="Sigma2 domain of RNA polymerase sigma factors"/>
    <property type="match status" value="1"/>
</dbReference>
<dbReference type="Gene3D" id="1.10.10.10">
    <property type="entry name" value="Winged helix-like DNA-binding domain superfamily/Winged helix DNA-binding domain"/>
    <property type="match status" value="1"/>
</dbReference>
<keyword evidence="2" id="KW-0805">Transcription regulation</keyword>
<reference evidence="8" key="1">
    <citation type="submission" date="2016-10" db="EMBL/GenBank/DDBJ databases">
        <authorList>
            <person name="Varghese N."/>
            <person name="Submissions S."/>
        </authorList>
    </citation>
    <scope>NUCLEOTIDE SEQUENCE [LARGE SCALE GENOMIC DNA]</scope>
    <source>
        <strain evidence="8">DSM 18733</strain>
    </source>
</reference>
<dbReference type="Gene3D" id="1.10.1740.10">
    <property type="match status" value="1"/>
</dbReference>
<dbReference type="InterPro" id="IPR039425">
    <property type="entry name" value="RNA_pol_sigma-70-like"/>
</dbReference>
<evidence type="ECO:0000256" key="3">
    <source>
        <dbReference type="ARBA" id="ARBA00023082"/>
    </source>
</evidence>
<dbReference type="STRING" id="407022.SAMN05661044_05004"/>
<dbReference type="AlphaFoldDB" id="A0A1H7XUW4"/>
<dbReference type="InterPro" id="IPR014284">
    <property type="entry name" value="RNA_pol_sigma-70_dom"/>
</dbReference>
<evidence type="ECO:0000256" key="2">
    <source>
        <dbReference type="ARBA" id="ARBA00023015"/>
    </source>
</evidence>
<dbReference type="GO" id="GO:0016987">
    <property type="term" value="F:sigma factor activity"/>
    <property type="evidence" value="ECO:0007669"/>
    <property type="project" value="UniProtKB-KW"/>
</dbReference>
<dbReference type="PANTHER" id="PTHR43133:SF46">
    <property type="entry name" value="RNA POLYMERASE SIGMA-70 FACTOR ECF SUBFAMILY"/>
    <property type="match status" value="1"/>
</dbReference>
<dbReference type="InterPro" id="IPR007627">
    <property type="entry name" value="RNA_pol_sigma70_r2"/>
</dbReference>
<evidence type="ECO:0000259" key="5">
    <source>
        <dbReference type="Pfam" id="PF04542"/>
    </source>
</evidence>
<dbReference type="OrthoDB" id="1491902at2"/>
<dbReference type="NCBIfam" id="TIGR02937">
    <property type="entry name" value="sigma70-ECF"/>
    <property type="match status" value="1"/>
</dbReference>
<dbReference type="Pfam" id="PF04542">
    <property type="entry name" value="Sigma70_r2"/>
    <property type="match status" value="1"/>
</dbReference>
<protein>
    <submittedName>
        <fullName evidence="7">RNA polymerase sigma-70 factor, ECF subfamily</fullName>
    </submittedName>
</protein>
<name>A0A1H7XUW4_OLID1</name>
<dbReference type="GO" id="GO:0006352">
    <property type="term" value="P:DNA-templated transcription initiation"/>
    <property type="evidence" value="ECO:0007669"/>
    <property type="project" value="InterPro"/>
</dbReference>
<accession>A0A1H7XUW4</accession>
<dbReference type="InterPro" id="IPR036388">
    <property type="entry name" value="WH-like_DNA-bd_sf"/>
</dbReference>
<feature type="domain" description="RNA polymerase sigma factor 70 region 4 type 2" evidence="6">
    <location>
        <begin position="120"/>
        <end position="172"/>
    </location>
</feature>
<organism evidence="7 8">
    <name type="scientific">Olivibacter domesticus</name>
    <name type="common">Pseudosphingobacterium domesticum</name>
    <dbReference type="NCBI Taxonomy" id="407022"/>
    <lineage>
        <taxon>Bacteria</taxon>
        <taxon>Pseudomonadati</taxon>
        <taxon>Bacteroidota</taxon>
        <taxon>Sphingobacteriia</taxon>
        <taxon>Sphingobacteriales</taxon>
        <taxon>Sphingobacteriaceae</taxon>
        <taxon>Olivibacter</taxon>
    </lineage>
</organism>
<dbReference type="SUPFAM" id="SSF88659">
    <property type="entry name" value="Sigma3 and sigma4 domains of RNA polymerase sigma factors"/>
    <property type="match status" value="1"/>
</dbReference>
<dbReference type="InterPro" id="IPR013325">
    <property type="entry name" value="RNA_pol_sigma_r2"/>
</dbReference>
<evidence type="ECO:0000313" key="8">
    <source>
        <dbReference type="Proteomes" id="UP000199421"/>
    </source>
</evidence>
<gene>
    <name evidence="7" type="ORF">SAMN05661044_05004</name>
</gene>
<dbReference type="GO" id="GO:0003677">
    <property type="term" value="F:DNA binding"/>
    <property type="evidence" value="ECO:0007669"/>
    <property type="project" value="InterPro"/>
</dbReference>
<feature type="domain" description="RNA polymerase sigma-70 region 2" evidence="5">
    <location>
        <begin position="27"/>
        <end position="92"/>
    </location>
</feature>
<keyword evidence="8" id="KW-1185">Reference proteome</keyword>
<evidence type="ECO:0000313" key="7">
    <source>
        <dbReference type="EMBL" id="SEM37475.1"/>
    </source>
</evidence>
<dbReference type="InterPro" id="IPR013249">
    <property type="entry name" value="RNA_pol_sigma70_r4_t2"/>
</dbReference>
<evidence type="ECO:0000256" key="1">
    <source>
        <dbReference type="ARBA" id="ARBA00010641"/>
    </source>
</evidence>
<dbReference type="Proteomes" id="UP000199421">
    <property type="component" value="Unassembled WGS sequence"/>
</dbReference>
<dbReference type="InterPro" id="IPR013324">
    <property type="entry name" value="RNA_pol_sigma_r3/r4-like"/>
</dbReference>
<dbReference type="CDD" id="cd06171">
    <property type="entry name" value="Sigma70_r4"/>
    <property type="match status" value="1"/>
</dbReference>